<keyword evidence="9" id="KW-0573">Peptidoglycan synthesis</keyword>
<dbReference type="AlphaFoldDB" id="A0A1F7WR59"/>
<evidence type="ECO:0000256" key="6">
    <source>
        <dbReference type="ARBA" id="ARBA00022679"/>
    </source>
</evidence>
<evidence type="ECO:0000256" key="4">
    <source>
        <dbReference type="ARBA" id="ARBA00022618"/>
    </source>
</evidence>
<feature type="transmembrane region" description="Helical" evidence="21">
    <location>
        <begin position="185"/>
        <end position="205"/>
    </location>
</feature>
<evidence type="ECO:0000256" key="18">
    <source>
        <dbReference type="ARBA" id="ARBA00041418"/>
    </source>
</evidence>
<feature type="transmembrane region" description="Helical" evidence="21">
    <location>
        <begin position="299"/>
        <end position="324"/>
    </location>
</feature>
<comment type="similarity">
    <text evidence="16">Belongs to the SEDS family. FtsW subfamily.</text>
</comment>
<dbReference type="GO" id="GO:0032153">
    <property type="term" value="C:cell division site"/>
    <property type="evidence" value="ECO:0007669"/>
    <property type="project" value="TreeGrafter"/>
</dbReference>
<gene>
    <name evidence="22" type="ORF">A2008_05530</name>
</gene>
<dbReference type="EC" id="2.4.99.28" evidence="19"/>
<proteinExistence type="inferred from homology"/>
<keyword evidence="7 21" id="KW-0812">Transmembrane</keyword>
<comment type="pathway">
    <text evidence="2">Cell wall biogenesis; peptidoglycan biosynthesis.</text>
</comment>
<feature type="transmembrane region" description="Helical" evidence="21">
    <location>
        <begin position="336"/>
        <end position="357"/>
    </location>
</feature>
<sequence length="362" mass="39400">MKIKEAGFDLALFLIVVLLVCTGIVMIYSSSYFTALDMTKKSGFFLQKQLLALGIGFAMMLVFSQISYWKLKKVALPFFIGVIALLLVVLVLPPIKGSSRWINIGIFGLQPSEFAKLSIIILFSAMIAGRQARIDNFSSGILPFIALLLPVNLLVLKQPDLGTASMLTAIAFFLIYIGGANFGQLALVIATFAGGAFLVIINSLYKMKRVVAWMDPFKDASGSGYHIIQSLIAIGSGGFNGLGLAQSKQKFSSLPEQYTDFIFAIICEELGFLGALFVILLYIALLWRGIYIARRAPDLFGFLMASGITFYVFVQALINISVVLNVVPVTGVPLPFISYGGCSLLVTLSSMGILLNISRYSR</sequence>
<dbReference type="NCBIfam" id="TIGR02614">
    <property type="entry name" value="ftsW"/>
    <property type="match status" value="1"/>
</dbReference>
<dbReference type="EMBL" id="MGFH01000138">
    <property type="protein sequence ID" value="OGM04678.1"/>
    <property type="molecule type" value="Genomic_DNA"/>
</dbReference>
<dbReference type="GO" id="GO:0008955">
    <property type="term" value="F:peptidoglycan glycosyltransferase activity"/>
    <property type="evidence" value="ECO:0007669"/>
    <property type="project" value="UniProtKB-EC"/>
</dbReference>
<dbReference type="Proteomes" id="UP000178735">
    <property type="component" value="Unassembled WGS sequence"/>
</dbReference>
<dbReference type="GO" id="GO:0009252">
    <property type="term" value="P:peptidoglycan biosynthetic process"/>
    <property type="evidence" value="ECO:0007669"/>
    <property type="project" value="UniProtKB-KW"/>
</dbReference>
<evidence type="ECO:0000256" key="3">
    <source>
        <dbReference type="ARBA" id="ARBA00022475"/>
    </source>
</evidence>
<evidence type="ECO:0000256" key="5">
    <source>
        <dbReference type="ARBA" id="ARBA00022676"/>
    </source>
</evidence>
<keyword evidence="6" id="KW-0808">Transferase</keyword>
<dbReference type="GO" id="GO:0071555">
    <property type="term" value="P:cell wall organization"/>
    <property type="evidence" value="ECO:0007669"/>
    <property type="project" value="UniProtKB-KW"/>
</dbReference>
<evidence type="ECO:0000256" key="17">
    <source>
        <dbReference type="ARBA" id="ARBA00041185"/>
    </source>
</evidence>
<evidence type="ECO:0000256" key="16">
    <source>
        <dbReference type="ARBA" id="ARBA00038053"/>
    </source>
</evidence>
<dbReference type="InterPro" id="IPR013437">
    <property type="entry name" value="FtsW"/>
</dbReference>
<evidence type="ECO:0000256" key="11">
    <source>
        <dbReference type="ARBA" id="ARBA00023136"/>
    </source>
</evidence>
<evidence type="ECO:0000256" key="12">
    <source>
        <dbReference type="ARBA" id="ARBA00023306"/>
    </source>
</evidence>
<evidence type="ECO:0000313" key="22">
    <source>
        <dbReference type="EMBL" id="OGM04678.1"/>
    </source>
</evidence>
<keyword evidence="10 21" id="KW-1133">Transmembrane helix</keyword>
<evidence type="ECO:0000256" key="13">
    <source>
        <dbReference type="ARBA" id="ARBA00023316"/>
    </source>
</evidence>
<evidence type="ECO:0000256" key="8">
    <source>
        <dbReference type="ARBA" id="ARBA00022960"/>
    </source>
</evidence>
<comment type="subcellular location">
    <subcellularLocation>
        <location evidence="1">Cell membrane</location>
        <topology evidence="1">Multi-pass membrane protein</topology>
    </subcellularLocation>
</comment>
<dbReference type="GO" id="GO:0005886">
    <property type="term" value="C:plasma membrane"/>
    <property type="evidence" value="ECO:0007669"/>
    <property type="project" value="UniProtKB-SubCell"/>
</dbReference>
<comment type="catalytic activity">
    <reaction evidence="20">
        <text>[GlcNAc-(1-&gt;4)-Mur2Ac(oyl-L-Ala-gamma-D-Glu-L-Lys-D-Ala-D-Ala)](n)-di-trans,octa-cis-undecaprenyl diphosphate + beta-D-GlcNAc-(1-&gt;4)-Mur2Ac(oyl-L-Ala-gamma-D-Glu-L-Lys-D-Ala-D-Ala)-di-trans,octa-cis-undecaprenyl diphosphate = [GlcNAc-(1-&gt;4)-Mur2Ac(oyl-L-Ala-gamma-D-Glu-L-Lys-D-Ala-D-Ala)](n+1)-di-trans,octa-cis-undecaprenyl diphosphate + di-trans,octa-cis-undecaprenyl diphosphate + H(+)</text>
        <dbReference type="Rhea" id="RHEA:23708"/>
        <dbReference type="Rhea" id="RHEA-COMP:9602"/>
        <dbReference type="Rhea" id="RHEA-COMP:9603"/>
        <dbReference type="ChEBI" id="CHEBI:15378"/>
        <dbReference type="ChEBI" id="CHEBI:58405"/>
        <dbReference type="ChEBI" id="CHEBI:60033"/>
        <dbReference type="ChEBI" id="CHEBI:78435"/>
        <dbReference type="EC" id="2.4.99.28"/>
    </reaction>
</comment>
<evidence type="ECO:0000256" key="14">
    <source>
        <dbReference type="ARBA" id="ARBA00032370"/>
    </source>
</evidence>
<comment type="caution">
    <text evidence="22">The sequence shown here is derived from an EMBL/GenBank/DDBJ whole genome shotgun (WGS) entry which is preliminary data.</text>
</comment>
<accession>A0A1F7WR59</accession>
<keyword evidence="5" id="KW-0328">Glycosyltransferase</keyword>
<keyword evidence="13" id="KW-0961">Cell wall biogenesis/degradation</keyword>
<dbReference type="PANTHER" id="PTHR30474">
    <property type="entry name" value="CELL CYCLE PROTEIN"/>
    <property type="match status" value="1"/>
</dbReference>
<keyword evidence="4 22" id="KW-0132">Cell division</keyword>
<evidence type="ECO:0000256" key="7">
    <source>
        <dbReference type="ARBA" id="ARBA00022692"/>
    </source>
</evidence>
<evidence type="ECO:0000256" key="19">
    <source>
        <dbReference type="ARBA" id="ARBA00044770"/>
    </source>
</evidence>
<feature type="transmembrane region" description="Helical" evidence="21">
    <location>
        <begin position="74"/>
        <end position="93"/>
    </location>
</feature>
<feature type="transmembrane region" description="Helical" evidence="21">
    <location>
        <begin position="6"/>
        <end position="29"/>
    </location>
</feature>
<evidence type="ECO:0000313" key="23">
    <source>
        <dbReference type="Proteomes" id="UP000178735"/>
    </source>
</evidence>
<name>A0A1F7WR59_9BACT</name>
<evidence type="ECO:0000256" key="21">
    <source>
        <dbReference type="SAM" id="Phobius"/>
    </source>
</evidence>
<dbReference type="GO" id="GO:0051301">
    <property type="term" value="P:cell division"/>
    <property type="evidence" value="ECO:0007669"/>
    <property type="project" value="UniProtKB-KW"/>
</dbReference>
<feature type="transmembrane region" description="Helical" evidence="21">
    <location>
        <begin position="262"/>
        <end position="287"/>
    </location>
</feature>
<evidence type="ECO:0000256" key="9">
    <source>
        <dbReference type="ARBA" id="ARBA00022984"/>
    </source>
</evidence>
<dbReference type="GO" id="GO:0008360">
    <property type="term" value="P:regulation of cell shape"/>
    <property type="evidence" value="ECO:0007669"/>
    <property type="project" value="UniProtKB-KW"/>
</dbReference>
<organism evidence="22 23">
    <name type="scientific">Candidatus Wallbacteria bacterium GWC2_49_35</name>
    <dbReference type="NCBI Taxonomy" id="1817813"/>
    <lineage>
        <taxon>Bacteria</taxon>
        <taxon>Candidatus Walliibacteriota</taxon>
    </lineage>
</organism>
<keyword evidence="12" id="KW-0131">Cell cycle</keyword>
<evidence type="ECO:0000256" key="20">
    <source>
        <dbReference type="ARBA" id="ARBA00049902"/>
    </source>
</evidence>
<keyword evidence="11 21" id="KW-0472">Membrane</keyword>
<dbReference type="PANTHER" id="PTHR30474:SF2">
    <property type="entry name" value="PEPTIDOGLYCAN GLYCOSYLTRANSFERASE FTSW-RELATED"/>
    <property type="match status" value="1"/>
</dbReference>
<dbReference type="Pfam" id="PF01098">
    <property type="entry name" value="FTSW_RODA_SPOVE"/>
    <property type="match status" value="1"/>
</dbReference>
<dbReference type="STRING" id="1817813.A2008_05530"/>
<feature type="transmembrane region" description="Helical" evidence="21">
    <location>
        <begin position="225"/>
        <end position="242"/>
    </location>
</feature>
<keyword evidence="8" id="KW-0133">Cell shape</keyword>
<evidence type="ECO:0000256" key="1">
    <source>
        <dbReference type="ARBA" id="ARBA00004651"/>
    </source>
</evidence>
<dbReference type="GO" id="GO:0015648">
    <property type="term" value="F:lipid-linked peptidoglycan transporter activity"/>
    <property type="evidence" value="ECO:0007669"/>
    <property type="project" value="TreeGrafter"/>
</dbReference>
<evidence type="ECO:0000256" key="2">
    <source>
        <dbReference type="ARBA" id="ARBA00004752"/>
    </source>
</evidence>
<feature type="transmembrane region" description="Helical" evidence="21">
    <location>
        <begin position="137"/>
        <end position="156"/>
    </location>
</feature>
<evidence type="ECO:0000256" key="10">
    <source>
        <dbReference type="ARBA" id="ARBA00022989"/>
    </source>
</evidence>
<feature type="transmembrane region" description="Helical" evidence="21">
    <location>
        <begin position="50"/>
        <end position="68"/>
    </location>
</feature>
<feature type="transmembrane region" description="Helical" evidence="21">
    <location>
        <begin position="161"/>
        <end position="179"/>
    </location>
</feature>
<dbReference type="InterPro" id="IPR001182">
    <property type="entry name" value="FtsW/RodA"/>
</dbReference>
<evidence type="ECO:0000256" key="15">
    <source>
        <dbReference type="ARBA" id="ARBA00033270"/>
    </source>
</evidence>
<keyword evidence="3" id="KW-1003">Cell membrane</keyword>
<feature type="transmembrane region" description="Helical" evidence="21">
    <location>
        <begin position="114"/>
        <end position="131"/>
    </location>
</feature>
<reference evidence="22 23" key="1">
    <citation type="journal article" date="2016" name="Nat. Commun.">
        <title>Thousands of microbial genomes shed light on interconnected biogeochemical processes in an aquifer system.</title>
        <authorList>
            <person name="Anantharaman K."/>
            <person name="Brown C.T."/>
            <person name="Hug L.A."/>
            <person name="Sharon I."/>
            <person name="Castelle C.J."/>
            <person name="Probst A.J."/>
            <person name="Thomas B.C."/>
            <person name="Singh A."/>
            <person name="Wilkins M.J."/>
            <person name="Karaoz U."/>
            <person name="Brodie E.L."/>
            <person name="Williams K.H."/>
            <person name="Hubbard S.S."/>
            <person name="Banfield J.F."/>
        </authorList>
    </citation>
    <scope>NUCLEOTIDE SEQUENCE [LARGE SCALE GENOMIC DNA]</scope>
</reference>
<protein>
    <recommendedName>
        <fullName evidence="17">Probable peptidoglycan glycosyltransferase FtsW</fullName>
        <ecNumber evidence="19">2.4.99.28</ecNumber>
    </recommendedName>
    <alternativeName>
        <fullName evidence="18">Cell division protein FtsW</fullName>
    </alternativeName>
    <alternativeName>
        <fullName evidence="15">Cell wall polymerase</fullName>
    </alternativeName>
    <alternativeName>
        <fullName evidence="14">Peptidoglycan polymerase</fullName>
    </alternativeName>
</protein>